<accession>A0AAE1HMU4</accession>
<evidence type="ECO:0000313" key="2">
    <source>
        <dbReference type="EMBL" id="KAK3924053.1"/>
    </source>
</evidence>
<comment type="caution">
    <text evidence="2">The sequence shown here is derived from an EMBL/GenBank/DDBJ whole genome shotgun (WGS) entry which is preliminary data.</text>
</comment>
<reference evidence="2" key="1">
    <citation type="submission" date="2021-07" db="EMBL/GenBank/DDBJ databases">
        <authorList>
            <person name="Catto M.A."/>
            <person name="Jacobson A."/>
            <person name="Kennedy G."/>
            <person name="Labadie P."/>
            <person name="Hunt B.G."/>
            <person name="Srinivasan R."/>
        </authorList>
    </citation>
    <scope>NUCLEOTIDE SEQUENCE</scope>
    <source>
        <strain evidence="2">PL_HMW_Pooled</strain>
        <tissue evidence="2">Head</tissue>
    </source>
</reference>
<dbReference type="Proteomes" id="UP001219518">
    <property type="component" value="Unassembled WGS sequence"/>
</dbReference>
<gene>
    <name evidence="2" type="ORF">KUF71_002383</name>
</gene>
<feature type="compositionally biased region" description="Polar residues" evidence="1">
    <location>
        <begin position="514"/>
        <end position="527"/>
    </location>
</feature>
<protein>
    <submittedName>
        <fullName evidence="2">Spermatogenesis-associated protein 22</fullName>
    </submittedName>
</protein>
<organism evidence="2 3">
    <name type="scientific">Frankliniella fusca</name>
    <dbReference type="NCBI Taxonomy" id="407009"/>
    <lineage>
        <taxon>Eukaryota</taxon>
        <taxon>Metazoa</taxon>
        <taxon>Ecdysozoa</taxon>
        <taxon>Arthropoda</taxon>
        <taxon>Hexapoda</taxon>
        <taxon>Insecta</taxon>
        <taxon>Pterygota</taxon>
        <taxon>Neoptera</taxon>
        <taxon>Paraneoptera</taxon>
        <taxon>Thysanoptera</taxon>
        <taxon>Terebrantia</taxon>
        <taxon>Thripoidea</taxon>
        <taxon>Thripidae</taxon>
        <taxon>Frankliniella</taxon>
    </lineage>
</organism>
<feature type="region of interest" description="Disordered" evidence="1">
    <location>
        <begin position="197"/>
        <end position="223"/>
    </location>
</feature>
<feature type="region of interest" description="Disordered" evidence="1">
    <location>
        <begin position="258"/>
        <end position="355"/>
    </location>
</feature>
<evidence type="ECO:0000313" key="3">
    <source>
        <dbReference type="Proteomes" id="UP001219518"/>
    </source>
</evidence>
<feature type="region of interest" description="Disordered" evidence="1">
    <location>
        <begin position="491"/>
        <end position="527"/>
    </location>
</feature>
<reference evidence="2" key="2">
    <citation type="journal article" date="2023" name="BMC Genomics">
        <title>Pest status, molecular evolution, and epigenetic factors derived from the genome assembly of Frankliniella fusca, a thysanopteran phytovirus vector.</title>
        <authorList>
            <person name="Catto M.A."/>
            <person name="Labadie P.E."/>
            <person name="Jacobson A.L."/>
            <person name="Kennedy G.G."/>
            <person name="Srinivasan R."/>
            <person name="Hunt B.G."/>
        </authorList>
    </citation>
    <scope>NUCLEOTIDE SEQUENCE</scope>
    <source>
        <strain evidence="2">PL_HMW_Pooled</strain>
    </source>
</reference>
<name>A0AAE1HMU4_9NEOP</name>
<keyword evidence="3" id="KW-1185">Reference proteome</keyword>
<feature type="compositionally biased region" description="Low complexity" evidence="1">
    <location>
        <begin position="156"/>
        <end position="171"/>
    </location>
</feature>
<feature type="region of interest" description="Disordered" evidence="1">
    <location>
        <begin position="107"/>
        <end position="172"/>
    </location>
</feature>
<sequence>MYDGRVYDQSAFEGSSSHSGRPKMPNNHYTNENYPNPAYGQMSQQQTAPERPYFGSDMQSDRRPLQPIDNPSLIGRVQQTAVRTYHGYSQAQMCRPLEAAYGRGLSHSEPMDVREGPGGGHQGGHPHQQQRGMGYLGGSQGYTREYSQEPQHAQHPQASAPYGAGAGPSSQHYGYAPEEARCGVYCDPLPPPALYSNFTPMYTSSPNTSPLSEQRGPEQHTPARVESLTAAEHQPAHSPQPSVFQQSPAVQWLRPTGLHLNRTPEGNPGSGSAEAAAPAASSSARSSTPAPGPRDSKPSWPAPTLTPGPDPGASRPAGSGASFTLSSPTPSAGSSSGSERGGVRRQAAPAPERGIRVLTGTVDNILTWGKKLDEESRPEILFEIVGNLDSVMRGQWYSSRLVCLRSLQTSNTLTAVFWEIDRPLFPPPIGSVVACICRLAPRWPQSQQKQVSRRMPRMQMLSMRCLSPGQVVHYKRLAYVSSQSVQQGALTSAADPVQAGAGPSSRSRSPSPSMKQTLISSFARQER</sequence>
<feature type="compositionally biased region" description="Pro residues" evidence="1">
    <location>
        <begin position="300"/>
        <end position="310"/>
    </location>
</feature>
<dbReference type="EMBL" id="JAHWGI010001161">
    <property type="protein sequence ID" value="KAK3924053.1"/>
    <property type="molecule type" value="Genomic_DNA"/>
</dbReference>
<dbReference type="AlphaFoldDB" id="A0AAE1HMU4"/>
<feature type="compositionally biased region" description="Low complexity" evidence="1">
    <location>
        <begin position="326"/>
        <end position="338"/>
    </location>
</feature>
<feature type="compositionally biased region" description="Polar residues" evidence="1">
    <location>
        <begin position="197"/>
        <end position="212"/>
    </location>
</feature>
<proteinExistence type="predicted"/>
<feature type="region of interest" description="Disordered" evidence="1">
    <location>
        <begin position="1"/>
        <end position="71"/>
    </location>
</feature>
<feature type="compositionally biased region" description="Low complexity" evidence="1">
    <location>
        <begin position="503"/>
        <end position="513"/>
    </location>
</feature>
<feature type="compositionally biased region" description="Low complexity" evidence="1">
    <location>
        <begin position="270"/>
        <end position="289"/>
    </location>
</feature>
<evidence type="ECO:0000256" key="1">
    <source>
        <dbReference type="SAM" id="MobiDB-lite"/>
    </source>
</evidence>